<evidence type="ECO:0000313" key="1">
    <source>
        <dbReference type="EMBL" id="EEP78636.1"/>
    </source>
</evidence>
<proteinExistence type="predicted"/>
<gene>
    <name evidence="1" type="ORF">UREG_03482</name>
</gene>
<dbReference type="HOGENOM" id="CLU_1518976_0_0_1"/>
<dbReference type="VEuPathDB" id="FungiDB:UREG_03482"/>
<dbReference type="AlphaFoldDB" id="C4JR00"/>
<dbReference type="Proteomes" id="UP000002058">
    <property type="component" value="Unassembled WGS sequence"/>
</dbReference>
<reference evidence="2" key="1">
    <citation type="journal article" date="2009" name="Genome Res.">
        <title>Comparative genomic analyses of the human fungal pathogens Coccidioides and their relatives.</title>
        <authorList>
            <person name="Sharpton T.J."/>
            <person name="Stajich J.E."/>
            <person name="Rounsley S.D."/>
            <person name="Gardner M.J."/>
            <person name="Wortman J.R."/>
            <person name="Jordar V.S."/>
            <person name="Maiti R."/>
            <person name="Kodira C.D."/>
            <person name="Neafsey D.E."/>
            <person name="Zeng Q."/>
            <person name="Hung C.-Y."/>
            <person name="McMahan C."/>
            <person name="Muszewska A."/>
            <person name="Grynberg M."/>
            <person name="Mandel M.A."/>
            <person name="Kellner E.M."/>
            <person name="Barker B.M."/>
            <person name="Galgiani J.N."/>
            <person name="Orbach M.J."/>
            <person name="Kirkland T.N."/>
            <person name="Cole G.T."/>
            <person name="Henn M.R."/>
            <person name="Birren B.W."/>
            <person name="Taylor J.W."/>
        </authorList>
    </citation>
    <scope>NUCLEOTIDE SEQUENCE [LARGE SCALE GENOMIC DNA]</scope>
    <source>
        <strain evidence="2">UAMH 1704</strain>
    </source>
</reference>
<dbReference type="EMBL" id="CH476616">
    <property type="protein sequence ID" value="EEP78636.1"/>
    <property type="molecule type" value="Genomic_DNA"/>
</dbReference>
<keyword evidence="2" id="KW-1185">Reference proteome</keyword>
<accession>C4JR00</accession>
<dbReference type="InParanoid" id="C4JR00"/>
<protein>
    <submittedName>
        <fullName evidence="1">Uncharacterized protein</fullName>
    </submittedName>
</protein>
<evidence type="ECO:0000313" key="2">
    <source>
        <dbReference type="Proteomes" id="UP000002058"/>
    </source>
</evidence>
<dbReference type="KEGG" id="ure:UREG_03482"/>
<sequence length="177" mass="18921">MQGVQSTPGELNSKPRACYEPGHNENVLVAYDKQYSERGVYTNMTFSAFVRALSLNLHGANCDSSLDIHALSQKGNSIVVLCRPAGVGEFRLKCSPIVDGISMAINGCVASSSRVWAYTQKASHDRGDAGNISNSPTLRVHEIVAGHGKIVAAFDFLGSQMPLGRNCLSSIHAVSLE</sequence>
<organism evidence="1 2">
    <name type="scientific">Uncinocarpus reesii (strain UAMH 1704)</name>
    <dbReference type="NCBI Taxonomy" id="336963"/>
    <lineage>
        <taxon>Eukaryota</taxon>
        <taxon>Fungi</taxon>
        <taxon>Dikarya</taxon>
        <taxon>Ascomycota</taxon>
        <taxon>Pezizomycotina</taxon>
        <taxon>Eurotiomycetes</taxon>
        <taxon>Eurotiomycetidae</taxon>
        <taxon>Onygenales</taxon>
        <taxon>Onygenaceae</taxon>
        <taxon>Uncinocarpus</taxon>
    </lineage>
</organism>
<dbReference type="RefSeq" id="XP_002543965.1">
    <property type="nucleotide sequence ID" value="XM_002543919.1"/>
</dbReference>
<dbReference type="GeneID" id="8442056"/>
<name>C4JR00_UNCRE</name>